<name>A0A3D4ZA84_9BACT</name>
<dbReference type="AlphaFoldDB" id="A0A3D4ZA84"/>
<gene>
    <name evidence="1" type="ORF">DWW57_01370</name>
    <name evidence="2" type="ORF">DXA53_09170</name>
</gene>
<proteinExistence type="predicted"/>
<evidence type="ECO:0000313" key="1">
    <source>
        <dbReference type="EMBL" id="RGU59068.1"/>
    </source>
</evidence>
<evidence type="ECO:0000313" key="4">
    <source>
        <dbReference type="Proteomes" id="UP000284434"/>
    </source>
</evidence>
<dbReference type="EMBL" id="QSCO01000011">
    <property type="protein sequence ID" value="RGY06675.1"/>
    <property type="molecule type" value="Genomic_DNA"/>
</dbReference>
<evidence type="ECO:0000313" key="2">
    <source>
        <dbReference type="EMBL" id="RGY06675.1"/>
    </source>
</evidence>
<sequence>MVNAFLGDVIIEKAFQKEGNFGGERLYMSDHSLLSAVWKMNVFRSDKEEVSTVARVGLGQSDRCHSCNR</sequence>
<accession>A0A3D4ZA84</accession>
<organism evidence="2 4">
    <name type="scientific">Odoribacter splanchnicus</name>
    <dbReference type="NCBI Taxonomy" id="28118"/>
    <lineage>
        <taxon>Bacteria</taxon>
        <taxon>Pseudomonadati</taxon>
        <taxon>Bacteroidota</taxon>
        <taxon>Bacteroidia</taxon>
        <taxon>Bacteroidales</taxon>
        <taxon>Odoribacteraceae</taxon>
        <taxon>Odoribacter</taxon>
    </lineage>
</organism>
<comment type="caution">
    <text evidence="2">The sequence shown here is derived from an EMBL/GenBank/DDBJ whole genome shotgun (WGS) entry which is preliminary data.</text>
</comment>
<dbReference type="EMBL" id="QRYC01000001">
    <property type="protein sequence ID" value="RGU59068.1"/>
    <property type="molecule type" value="Genomic_DNA"/>
</dbReference>
<reference evidence="3 4" key="1">
    <citation type="submission" date="2018-08" db="EMBL/GenBank/DDBJ databases">
        <title>A genome reference for cultivated species of the human gut microbiota.</title>
        <authorList>
            <person name="Zou Y."/>
            <person name="Xue W."/>
            <person name="Luo G."/>
        </authorList>
    </citation>
    <scope>NUCLEOTIDE SEQUENCE [LARGE SCALE GENOMIC DNA]</scope>
    <source>
        <strain evidence="1 3">AF16-14</strain>
        <strain evidence="2 4">OF03-11</strain>
    </source>
</reference>
<protein>
    <submittedName>
        <fullName evidence="2">Uncharacterized protein</fullName>
    </submittedName>
</protein>
<dbReference type="Proteomes" id="UP000284434">
    <property type="component" value="Unassembled WGS sequence"/>
</dbReference>
<dbReference type="Proteomes" id="UP000284243">
    <property type="component" value="Unassembled WGS sequence"/>
</dbReference>
<evidence type="ECO:0000313" key="3">
    <source>
        <dbReference type="Proteomes" id="UP000284243"/>
    </source>
</evidence>